<keyword evidence="2" id="KW-1185">Reference proteome</keyword>
<reference evidence="1 2" key="1">
    <citation type="journal article" date="2021" name="BMC Genomics">
        <title>Datura genome reveals duplications of psychoactive alkaloid biosynthetic genes and high mutation rate following tissue culture.</title>
        <authorList>
            <person name="Rajewski A."/>
            <person name="Carter-House D."/>
            <person name="Stajich J."/>
            <person name="Litt A."/>
        </authorList>
    </citation>
    <scope>NUCLEOTIDE SEQUENCE [LARGE SCALE GENOMIC DNA]</scope>
    <source>
        <strain evidence="1">AR-01</strain>
    </source>
</reference>
<comment type="caution">
    <text evidence="1">The sequence shown here is derived from an EMBL/GenBank/DDBJ whole genome shotgun (WGS) entry which is preliminary data.</text>
</comment>
<proteinExistence type="predicted"/>
<evidence type="ECO:0000313" key="2">
    <source>
        <dbReference type="Proteomes" id="UP000823775"/>
    </source>
</evidence>
<accession>A0ABS8SH00</accession>
<name>A0ABS8SH00_DATST</name>
<gene>
    <name evidence="1" type="ORF">HAX54_036962</name>
</gene>
<dbReference type="EMBL" id="JACEIK010000492">
    <property type="protein sequence ID" value="MCD7458029.1"/>
    <property type="molecule type" value="Genomic_DNA"/>
</dbReference>
<protein>
    <submittedName>
        <fullName evidence="1">Uncharacterized protein</fullName>
    </submittedName>
</protein>
<dbReference type="Proteomes" id="UP000823775">
    <property type="component" value="Unassembled WGS sequence"/>
</dbReference>
<organism evidence="1 2">
    <name type="scientific">Datura stramonium</name>
    <name type="common">Jimsonweed</name>
    <name type="synonym">Common thornapple</name>
    <dbReference type="NCBI Taxonomy" id="4076"/>
    <lineage>
        <taxon>Eukaryota</taxon>
        <taxon>Viridiplantae</taxon>
        <taxon>Streptophyta</taxon>
        <taxon>Embryophyta</taxon>
        <taxon>Tracheophyta</taxon>
        <taxon>Spermatophyta</taxon>
        <taxon>Magnoliopsida</taxon>
        <taxon>eudicotyledons</taxon>
        <taxon>Gunneridae</taxon>
        <taxon>Pentapetalae</taxon>
        <taxon>asterids</taxon>
        <taxon>lamiids</taxon>
        <taxon>Solanales</taxon>
        <taxon>Solanaceae</taxon>
        <taxon>Solanoideae</taxon>
        <taxon>Datureae</taxon>
        <taxon>Datura</taxon>
    </lineage>
</organism>
<sequence>MEMTYVTLMTEDGSQKRIDKLLISEEGAHTIYILGVLHIEIEEETQKNLNKDIKSHLGICDAHDGWQTDKGKPHRRTERLLDSRAYEEGKQVISFR</sequence>
<evidence type="ECO:0000313" key="1">
    <source>
        <dbReference type="EMBL" id="MCD7458029.1"/>
    </source>
</evidence>